<reference evidence="2 3" key="1">
    <citation type="submission" date="2024-02" db="EMBL/GenBank/DDBJ databases">
        <authorList>
            <person name="Chen Y."/>
            <person name="Shah S."/>
            <person name="Dougan E. K."/>
            <person name="Thang M."/>
            <person name="Chan C."/>
        </authorList>
    </citation>
    <scope>NUCLEOTIDE SEQUENCE [LARGE SCALE GENOMIC DNA]</scope>
</reference>
<keyword evidence="1" id="KW-0472">Membrane</keyword>
<sequence length="346" mass="39777">MCLAEPRGLKLDTSRSKCYFHVCCMGHIFILFVVSLANAAADRYSLLQLPSFKRPGVADANASQWASWCWDGLERLHDREIFLIHIPKVAGCSIVGDLSKLVGRDKIWTGQVCWDRSTQAKFEKTVLMLRRPNDHLLSIYHQCLQPGPLELHHRQKLGVAQGQPGFTLPDFATWVKSWKQDAPKQFYTQAYLQERYHCSDPRNPTSRQLTCADETDHPVNIHVQKPMEILHSASVIGLVEAYHESICLFAWKLRNFLPSHCNCEDVAAWEAFVPLHITHKHTYSDTVDDYNASVQKDIEGLTHVDRKVYQAGLARFFQEMDELEKTLRVKVLCDQQRQKLLNTSQY</sequence>
<dbReference type="EMBL" id="CAXAMN010013991">
    <property type="protein sequence ID" value="CAK9042204.1"/>
    <property type="molecule type" value="Genomic_DNA"/>
</dbReference>
<keyword evidence="3" id="KW-1185">Reference proteome</keyword>
<gene>
    <name evidence="2" type="ORF">CCMP2556_LOCUS22499</name>
</gene>
<evidence type="ECO:0000313" key="3">
    <source>
        <dbReference type="Proteomes" id="UP001642484"/>
    </source>
</evidence>
<dbReference type="Gene3D" id="3.40.50.300">
    <property type="entry name" value="P-loop containing nucleotide triphosphate hydrolases"/>
    <property type="match status" value="1"/>
</dbReference>
<dbReference type="Proteomes" id="UP001642484">
    <property type="component" value="Unassembled WGS sequence"/>
</dbReference>
<keyword evidence="1" id="KW-1133">Transmembrane helix</keyword>
<protein>
    <submittedName>
        <fullName evidence="2">Uncharacterized protein</fullName>
    </submittedName>
</protein>
<feature type="transmembrane region" description="Helical" evidence="1">
    <location>
        <begin position="19"/>
        <end position="41"/>
    </location>
</feature>
<comment type="caution">
    <text evidence="2">The sequence shown here is derived from an EMBL/GenBank/DDBJ whole genome shotgun (WGS) entry which is preliminary data.</text>
</comment>
<keyword evidence="1" id="KW-0812">Transmembrane</keyword>
<name>A0ABP0LW45_9DINO</name>
<organism evidence="2 3">
    <name type="scientific">Durusdinium trenchii</name>
    <dbReference type="NCBI Taxonomy" id="1381693"/>
    <lineage>
        <taxon>Eukaryota</taxon>
        <taxon>Sar</taxon>
        <taxon>Alveolata</taxon>
        <taxon>Dinophyceae</taxon>
        <taxon>Suessiales</taxon>
        <taxon>Symbiodiniaceae</taxon>
        <taxon>Durusdinium</taxon>
    </lineage>
</organism>
<evidence type="ECO:0000256" key="1">
    <source>
        <dbReference type="SAM" id="Phobius"/>
    </source>
</evidence>
<evidence type="ECO:0000313" key="2">
    <source>
        <dbReference type="EMBL" id="CAK9042204.1"/>
    </source>
</evidence>
<dbReference type="InterPro" id="IPR027417">
    <property type="entry name" value="P-loop_NTPase"/>
</dbReference>
<proteinExistence type="predicted"/>
<accession>A0ABP0LW45</accession>